<dbReference type="PROSITE" id="PS51084">
    <property type="entry name" value="HIT_2"/>
    <property type="match status" value="1"/>
</dbReference>
<protein>
    <submittedName>
        <fullName evidence="5">HIT family protein</fullName>
    </submittedName>
</protein>
<dbReference type="Proteomes" id="UP000230399">
    <property type="component" value="Unassembled WGS sequence"/>
</dbReference>
<evidence type="ECO:0000256" key="2">
    <source>
        <dbReference type="PIRSR" id="PIRSR601310-3"/>
    </source>
</evidence>
<feature type="domain" description="HIT" evidence="4">
    <location>
        <begin position="19"/>
        <end position="131"/>
    </location>
</feature>
<dbReference type="InterPro" id="IPR001310">
    <property type="entry name" value="Histidine_triad_HIT"/>
</dbReference>
<dbReference type="GO" id="GO:0003824">
    <property type="term" value="F:catalytic activity"/>
    <property type="evidence" value="ECO:0007669"/>
    <property type="project" value="InterPro"/>
</dbReference>
<comment type="caution">
    <text evidence="5">The sequence shown here is derived from an EMBL/GenBank/DDBJ whole genome shotgun (WGS) entry which is preliminary data.</text>
</comment>
<proteinExistence type="predicted"/>
<evidence type="ECO:0000256" key="1">
    <source>
        <dbReference type="PIRSR" id="PIRSR601310-1"/>
    </source>
</evidence>
<feature type="active site" description="Tele-AMP-histidine intermediate" evidence="1">
    <location>
        <position position="117"/>
    </location>
</feature>
<sequence>MSLKIKRLTDKLEEVEDCIFCKIASGEIPCYKIWEDENYLAFLDIKPVAEGHTLVIPKKHYRWVWDLPRRQPVGGQGGPNYSEYWEKVREVKNLLDKKFHPEWVEIKVIGIDVPHAHIHLIPHCQIKAVAD</sequence>
<dbReference type="PANTHER" id="PTHR46648">
    <property type="entry name" value="HIT FAMILY PROTEIN 1"/>
    <property type="match status" value="1"/>
</dbReference>
<dbReference type="Pfam" id="PF01230">
    <property type="entry name" value="HIT"/>
    <property type="match status" value="1"/>
</dbReference>
<name>A0A2M7BDL8_9BACT</name>
<dbReference type="InterPro" id="IPR011146">
    <property type="entry name" value="HIT-like"/>
</dbReference>
<gene>
    <name evidence="5" type="ORF">COS55_02375</name>
</gene>
<dbReference type="AlphaFoldDB" id="A0A2M7BDL8"/>
<evidence type="ECO:0000259" key="4">
    <source>
        <dbReference type="PROSITE" id="PS51084"/>
    </source>
</evidence>
<evidence type="ECO:0000313" key="6">
    <source>
        <dbReference type="Proteomes" id="UP000230399"/>
    </source>
</evidence>
<dbReference type="SUPFAM" id="SSF54197">
    <property type="entry name" value="HIT-like"/>
    <property type="match status" value="1"/>
</dbReference>
<dbReference type="GO" id="GO:0009117">
    <property type="term" value="P:nucleotide metabolic process"/>
    <property type="evidence" value="ECO:0007669"/>
    <property type="project" value="TreeGrafter"/>
</dbReference>
<organism evidence="5 6">
    <name type="scientific">Candidatus Shapirobacteria bacterium CG03_land_8_20_14_0_80_40_19</name>
    <dbReference type="NCBI Taxonomy" id="1974880"/>
    <lineage>
        <taxon>Bacteria</taxon>
        <taxon>Candidatus Shapironibacteriota</taxon>
    </lineage>
</organism>
<dbReference type="PRINTS" id="PR00332">
    <property type="entry name" value="HISTRIAD"/>
</dbReference>
<dbReference type="Gene3D" id="3.30.428.10">
    <property type="entry name" value="HIT-like"/>
    <property type="match status" value="1"/>
</dbReference>
<evidence type="ECO:0000256" key="3">
    <source>
        <dbReference type="PROSITE-ProRule" id="PRU00464"/>
    </source>
</evidence>
<reference evidence="6" key="1">
    <citation type="submission" date="2017-09" db="EMBL/GenBank/DDBJ databases">
        <title>Depth-based differentiation of microbial function through sediment-hosted aquifers and enrichment of novel symbionts in the deep terrestrial subsurface.</title>
        <authorList>
            <person name="Probst A.J."/>
            <person name="Ladd B."/>
            <person name="Jarett J.K."/>
            <person name="Geller-Mcgrath D.E."/>
            <person name="Sieber C.M.K."/>
            <person name="Emerson J.B."/>
            <person name="Anantharaman K."/>
            <person name="Thomas B.C."/>
            <person name="Malmstrom R."/>
            <person name="Stieglmeier M."/>
            <person name="Klingl A."/>
            <person name="Woyke T."/>
            <person name="Ryan C.M."/>
            <person name="Banfield J.F."/>
        </authorList>
    </citation>
    <scope>NUCLEOTIDE SEQUENCE [LARGE SCALE GENOMIC DNA]</scope>
</reference>
<evidence type="ECO:0000313" key="5">
    <source>
        <dbReference type="EMBL" id="PIV01187.1"/>
    </source>
</evidence>
<dbReference type="PANTHER" id="PTHR46648:SF1">
    <property type="entry name" value="ADENOSINE 5'-MONOPHOSPHORAMIDASE HNT1"/>
    <property type="match status" value="1"/>
</dbReference>
<accession>A0A2M7BDL8</accession>
<dbReference type="EMBL" id="PEVD01000031">
    <property type="protein sequence ID" value="PIV01187.1"/>
    <property type="molecule type" value="Genomic_DNA"/>
</dbReference>
<dbReference type="InterPro" id="IPR036265">
    <property type="entry name" value="HIT-like_sf"/>
</dbReference>
<feature type="short sequence motif" description="Histidine triad motif" evidence="2 3">
    <location>
        <begin position="115"/>
        <end position="119"/>
    </location>
</feature>